<dbReference type="RefSeq" id="WP_311629061.1">
    <property type="nucleotide sequence ID" value="NZ_JAVREN010000004.1"/>
</dbReference>
<dbReference type="SUPFAM" id="SSF47413">
    <property type="entry name" value="lambda repressor-like DNA-binding domains"/>
    <property type="match status" value="1"/>
</dbReference>
<evidence type="ECO:0000313" key="2">
    <source>
        <dbReference type="Proteomes" id="UP001183388"/>
    </source>
</evidence>
<dbReference type="InterPro" id="IPR027910">
    <property type="entry name" value="YdiL_sf"/>
</dbReference>
<organism evidence="1 2">
    <name type="scientific">Streptomyces boetiae</name>
    <dbReference type="NCBI Taxonomy" id="3075541"/>
    <lineage>
        <taxon>Bacteria</taxon>
        <taxon>Bacillati</taxon>
        <taxon>Actinomycetota</taxon>
        <taxon>Actinomycetes</taxon>
        <taxon>Kitasatosporales</taxon>
        <taxon>Streptomycetaceae</taxon>
        <taxon>Streptomyces</taxon>
    </lineage>
</organism>
<reference evidence="2" key="1">
    <citation type="submission" date="2023-07" db="EMBL/GenBank/DDBJ databases">
        <title>30 novel species of actinomycetes from the DSMZ collection.</title>
        <authorList>
            <person name="Nouioui I."/>
        </authorList>
    </citation>
    <scope>NUCLEOTIDE SEQUENCE [LARGE SCALE GENOMIC DNA]</scope>
    <source>
        <strain evidence="2">DSM 44917</strain>
    </source>
</reference>
<name>A0ABU2L449_9ACTN</name>
<dbReference type="InterPro" id="IPR015060">
    <property type="entry name" value="Aca2_YdiL-like"/>
</dbReference>
<dbReference type="Proteomes" id="UP001183388">
    <property type="component" value="Unassembled WGS sequence"/>
</dbReference>
<comment type="caution">
    <text evidence="1">The sequence shown here is derived from an EMBL/GenBank/DDBJ whole genome shotgun (WGS) entry which is preliminary data.</text>
</comment>
<dbReference type="Pfam" id="PF08965">
    <property type="entry name" value="Aca2_YdiL"/>
    <property type="match status" value="1"/>
</dbReference>
<dbReference type="InterPro" id="IPR010982">
    <property type="entry name" value="Lambda_DNA-bd_dom_sf"/>
</dbReference>
<keyword evidence="2" id="KW-1185">Reference proteome</keyword>
<gene>
    <name evidence="1" type="ORF">RM780_04085</name>
</gene>
<proteinExistence type="predicted"/>
<sequence>MPTYTDPPGMPDDERMTPAEFQTVREYLGLSGPWLASYLGVSYKTIQHWQSGRFPVPDGVRLTLEELEERTAQFVDAVARSVNTRDEPGDAVVETYRSDEEYRAAHPDAEFPASWHRMVVARVAQQVPALSIVYAVREAARA</sequence>
<accession>A0ABU2L449</accession>
<evidence type="ECO:0000313" key="1">
    <source>
        <dbReference type="EMBL" id="MDT0306142.1"/>
    </source>
</evidence>
<dbReference type="Gene3D" id="1.10.3100.10">
    <property type="entry name" value="Putative cytoplasmic protein"/>
    <property type="match status" value="1"/>
</dbReference>
<protein>
    <submittedName>
        <fullName evidence="1">DUF1870 family protein</fullName>
    </submittedName>
</protein>
<dbReference type="EMBL" id="JAVREN010000004">
    <property type="protein sequence ID" value="MDT0306142.1"/>
    <property type="molecule type" value="Genomic_DNA"/>
</dbReference>